<protein>
    <submittedName>
        <fullName evidence="1">Uncharacterized protein</fullName>
    </submittedName>
</protein>
<reference evidence="1" key="2">
    <citation type="submission" date="2018-08" db="UniProtKB">
        <authorList>
            <consortium name="EnsemblPlants"/>
        </authorList>
    </citation>
    <scope>IDENTIFICATION</scope>
    <source>
        <strain evidence="1">Yugu1</strain>
    </source>
</reference>
<name>K3ZMT2_SETIT</name>
<dbReference type="HOGENOM" id="CLU_093637_0_0_1"/>
<keyword evidence="2" id="KW-1185">Reference proteome</keyword>
<accession>K3ZMT2</accession>
<dbReference type="EnsemblPlants" id="KQK94412">
    <property type="protein sequence ID" value="KQK94412"/>
    <property type="gene ID" value="SETIT_027902mg"/>
</dbReference>
<evidence type="ECO:0000313" key="2">
    <source>
        <dbReference type="Proteomes" id="UP000004995"/>
    </source>
</evidence>
<dbReference type="AlphaFoldDB" id="K3ZMT2"/>
<reference evidence="2" key="1">
    <citation type="journal article" date="2012" name="Nat. Biotechnol.">
        <title>Reference genome sequence of the model plant Setaria.</title>
        <authorList>
            <person name="Bennetzen J.L."/>
            <person name="Schmutz J."/>
            <person name="Wang H."/>
            <person name="Percifield R."/>
            <person name="Hawkins J."/>
            <person name="Pontaroli A.C."/>
            <person name="Estep M."/>
            <person name="Feng L."/>
            <person name="Vaughn J.N."/>
            <person name="Grimwood J."/>
            <person name="Jenkins J."/>
            <person name="Barry K."/>
            <person name="Lindquist E."/>
            <person name="Hellsten U."/>
            <person name="Deshpande S."/>
            <person name="Wang X."/>
            <person name="Wu X."/>
            <person name="Mitros T."/>
            <person name="Triplett J."/>
            <person name="Yang X."/>
            <person name="Ye C.Y."/>
            <person name="Mauro-Herrera M."/>
            <person name="Wang L."/>
            <person name="Li P."/>
            <person name="Sharma M."/>
            <person name="Sharma R."/>
            <person name="Ronald P.C."/>
            <person name="Panaud O."/>
            <person name="Kellogg E.A."/>
            <person name="Brutnell T.P."/>
            <person name="Doust A.N."/>
            <person name="Tuskan G.A."/>
            <person name="Rokhsar D."/>
            <person name="Devos K.M."/>
        </authorList>
    </citation>
    <scope>NUCLEOTIDE SEQUENCE [LARGE SCALE GENOMIC DNA]</scope>
    <source>
        <strain evidence="2">cv. Yugu1</strain>
    </source>
</reference>
<organism evidence="1 2">
    <name type="scientific">Setaria italica</name>
    <name type="common">Foxtail millet</name>
    <name type="synonym">Panicum italicum</name>
    <dbReference type="NCBI Taxonomy" id="4555"/>
    <lineage>
        <taxon>Eukaryota</taxon>
        <taxon>Viridiplantae</taxon>
        <taxon>Streptophyta</taxon>
        <taxon>Embryophyta</taxon>
        <taxon>Tracheophyta</taxon>
        <taxon>Spermatophyta</taxon>
        <taxon>Magnoliopsida</taxon>
        <taxon>Liliopsida</taxon>
        <taxon>Poales</taxon>
        <taxon>Poaceae</taxon>
        <taxon>PACMAD clade</taxon>
        <taxon>Panicoideae</taxon>
        <taxon>Panicodae</taxon>
        <taxon>Paniceae</taxon>
        <taxon>Cenchrinae</taxon>
        <taxon>Setaria</taxon>
    </lineage>
</organism>
<dbReference type="STRING" id="4555.K3ZMT2"/>
<evidence type="ECO:0000313" key="1">
    <source>
        <dbReference type="EnsemblPlants" id="KQK94412"/>
    </source>
</evidence>
<dbReference type="InterPro" id="IPR040338">
    <property type="entry name" value="At1g67623-like"/>
</dbReference>
<proteinExistence type="predicted"/>
<sequence length="188" mass="20656">MALLRMFWEDMEWNEPDRYYALLPLLVGVGNSEACTLTGIVDFFAVPQPSLHELSHAAAGGHNVGAYLYALMMYRNNGGSANDDIAKMYIRRVKCEDGSAASGSVGPKKLRNDGCQVCHEEAAYLVTRVMWHRHGDPLLPAPVHGNFPCAGGVCGKVKGWAQATLFCSEDCRIHHEIVAFESRMGIDN</sequence>
<dbReference type="Gramene" id="KQK94412">
    <property type="protein sequence ID" value="KQK94412"/>
    <property type="gene ID" value="SETIT_027902mg"/>
</dbReference>
<dbReference type="OMA" id="AVQEVMW"/>
<dbReference type="InParanoid" id="K3ZMT2"/>
<dbReference type="PANTHER" id="PTHR33784">
    <property type="entry name" value="OS05G0482100 PROTEIN"/>
    <property type="match status" value="1"/>
</dbReference>
<dbReference type="EMBL" id="AGNK02004859">
    <property type="status" value="NOT_ANNOTATED_CDS"/>
    <property type="molecule type" value="Genomic_DNA"/>
</dbReference>
<dbReference type="Proteomes" id="UP000004995">
    <property type="component" value="Unassembled WGS sequence"/>
</dbReference>
<dbReference type="PANTHER" id="PTHR33784:SF10">
    <property type="entry name" value="F-BOX PROTEIN"/>
    <property type="match status" value="1"/>
</dbReference>